<evidence type="ECO:0000313" key="4">
    <source>
        <dbReference type="Proteomes" id="UP000326837"/>
    </source>
</evidence>
<keyword evidence="4" id="KW-1185">Reference proteome</keyword>
<dbReference type="Proteomes" id="UP000326837">
    <property type="component" value="Chromosome"/>
</dbReference>
<dbReference type="RefSeq" id="WP_152100890.1">
    <property type="nucleotide sequence ID" value="NZ_AP021861.1"/>
</dbReference>
<feature type="region of interest" description="Disordered" evidence="1">
    <location>
        <begin position="130"/>
        <end position="160"/>
    </location>
</feature>
<dbReference type="Pfam" id="PF12728">
    <property type="entry name" value="HTH_17"/>
    <property type="match status" value="1"/>
</dbReference>
<protein>
    <recommendedName>
        <fullName evidence="2">Helix-turn-helix domain-containing protein</fullName>
    </recommendedName>
</protein>
<accession>A0A5K7XHR4</accession>
<dbReference type="KEGG" id="lpav:PLANPX_5139"/>
<organism evidence="3 4">
    <name type="scientific">Lacipirellula parvula</name>
    <dbReference type="NCBI Taxonomy" id="2650471"/>
    <lineage>
        <taxon>Bacteria</taxon>
        <taxon>Pseudomonadati</taxon>
        <taxon>Planctomycetota</taxon>
        <taxon>Planctomycetia</taxon>
        <taxon>Pirellulales</taxon>
        <taxon>Lacipirellulaceae</taxon>
        <taxon>Lacipirellula</taxon>
    </lineage>
</organism>
<gene>
    <name evidence="3" type="ORF">PLANPX_5139</name>
</gene>
<proteinExistence type="predicted"/>
<sequence length="160" mass="17450">MTLTKYLTELDAIYEADPLGQWQGHRAAAIVGEVSSLMARAGHGELVRAPVPDVDVNAAKCYVAHCIAAISEKSEPDALIDLATAAELLGYKPAGLRKVVKAGQIRFVQNGNGPIKFRREWLDEYLQANNPTGVKRSPSQRRVPPPTSTVPGFDPSRFKR</sequence>
<feature type="domain" description="Helix-turn-helix" evidence="2">
    <location>
        <begin position="81"/>
        <end position="129"/>
    </location>
</feature>
<name>A0A5K7XHR4_9BACT</name>
<dbReference type="AlphaFoldDB" id="A0A5K7XHR4"/>
<reference evidence="4" key="1">
    <citation type="submission" date="2019-10" db="EMBL/GenBank/DDBJ databases">
        <title>Lacipirellula parvula gen. nov., sp. nov., representing a lineage of planctomycetes widespread in freshwater anoxic habitats, and description of the family Lacipirellulaceae.</title>
        <authorList>
            <person name="Dedysh S.N."/>
            <person name="Kulichevskaya I.S."/>
            <person name="Beletsky A.V."/>
            <person name="Rakitin A.L."/>
            <person name="Mardanov A.V."/>
            <person name="Ivanova A.A."/>
            <person name="Saltykova V.X."/>
            <person name="Rijpstra W.I.C."/>
            <person name="Sinninghe Damste J.S."/>
            <person name="Ravin N.V."/>
        </authorList>
    </citation>
    <scope>NUCLEOTIDE SEQUENCE [LARGE SCALE GENOMIC DNA]</scope>
    <source>
        <strain evidence="4">PX69</strain>
    </source>
</reference>
<dbReference type="EMBL" id="AP021861">
    <property type="protein sequence ID" value="BBO35527.1"/>
    <property type="molecule type" value="Genomic_DNA"/>
</dbReference>
<evidence type="ECO:0000256" key="1">
    <source>
        <dbReference type="SAM" id="MobiDB-lite"/>
    </source>
</evidence>
<evidence type="ECO:0000259" key="2">
    <source>
        <dbReference type="Pfam" id="PF12728"/>
    </source>
</evidence>
<dbReference type="InterPro" id="IPR041657">
    <property type="entry name" value="HTH_17"/>
</dbReference>
<evidence type="ECO:0000313" key="3">
    <source>
        <dbReference type="EMBL" id="BBO35527.1"/>
    </source>
</evidence>